<dbReference type="STRING" id="754436.JCM19237_2156"/>
<sequence length="224" mass="25652">MLNAIRLFLLPEENFKNSKKKFGFSDKEGKFFSDDESFEHYFPSASSFLILECDNYLGGRLPHCQILYRGSADKLDYRRMFTSLRYEQIRHHFWDANAGEDGVGGRAEGLSPTKVQAFLKREDKYFKTLVRSAAIKELIYANQLLDIDAMRFCLFPLNATDDANVDAFRALVRLLFDMKTGSDTVRLAVANIIESQKKERKDALNFDIDALLNTMMRSPVGSVC</sequence>
<dbReference type="Proteomes" id="UP000029227">
    <property type="component" value="Unassembled WGS sequence"/>
</dbReference>
<accession>A0A090QLM0</accession>
<proteinExistence type="predicted"/>
<evidence type="ECO:0000313" key="1">
    <source>
        <dbReference type="EMBL" id="GAL04005.1"/>
    </source>
</evidence>
<organism evidence="1 2">
    <name type="scientific">Photobacterium aphoticum</name>
    <dbReference type="NCBI Taxonomy" id="754436"/>
    <lineage>
        <taxon>Bacteria</taxon>
        <taxon>Pseudomonadati</taxon>
        <taxon>Pseudomonadota</taxon>
        <taxon>Gammaproteobacteria</taxon>
        <taxon>Vibrionales</taxon>
        <taxon>Vibrionaceae</taxon>
        <taxon>Photobacterium</taxon>
    </lineage>
</organism>
<dbReference type="AlphaFoldDB" id="A0A090QLM0"/>
<evidence type="ECO:0000313" key="2">
    <source>
        <dbReference type="Proteomes" id="UP000029227"/>
    </source>
</evidence>
<name>A0A090QLM0_9GAMM</name>
<comment type="caution">
    <text evidence="1">The sequence shown here is derived from an EMBL/GenBank/DDBJ whole genome shotgun (WGS) entry which is preliminary data.</text>
</comment>
<gene>
    <name evidence="1" type="ORF">JCM19237_2156</name>
</gene>
<dbReference type="eggNOG" id="COG1196">
    <property type="taxonomic scope" value="Bacteria"/>
</dbReference>
<dbReference type="EMBL" id="BBMN01000003">
    <property type="protein sequence ID" value="GAL04005.1"/>
    <property type="molecule type" value="Genomic_DNA"/>
</dbReference>
<reference evidence="1 2" key="1">
    <citation type="journal article" date="2014" name="Genome Announc.">
        <title>Draft Genome Sequences of Two Vibrionaceae Species, Vibrio ponticus C121 and Photobacterium aphoticum C119, Isolated as Coral Reef Microbiota.</title>
        <authorList>
            <person name="Al-saari N."/>
            <person name="Meirelles P.M."/>
            <person name="Mino S."/>
            <person name="Suda W."/>
            <person name="Oshima K."/>
            <person name="Hattori M."/>
            <person name="Ohkuma M."/>
            <person name="Thompson F.L."/>
            <person name="Gomez-Gil B."/>
            <person name="Sawabe T."/>
            <person name="Sawabe T."/>
        </authorList>
    </citation>
    <scope>NUCLEOTIDE SEQUENCE [LARGE SCALE GENOMIC DNA]</scope>
    <source>
        <strain evidence="1 2">JCM 19237</strain>
    </source>
</reference>
<protein>
    <submittedName>
        <fullName evidence="1">Myosin heavy chain</fullName>
    </submittedName>
</protein>